<dbReference type="OrthoDB" id="1926238at2759"/>
<keyword evidence="4" id="KW-1185">Reference proteome</keyword>
<evidence type="ECO:0000256" key="1">
    <source>
        <dbReference type="SAM" id="MobiDB-lite"/>
    </source>
</evidence>
<organism evidence="3 4">
    <name type="scientific">Musa acuminata subsp. malaccensis</name>
    <name type="common">Wild banana</name>
    <name type="synonym">Musa malaccensis</name>
    <dbReference type="NCBI Taxonomy" id="214687"/>
    <lineage>
        <taxon>Eukaryota</taxon>
        <taxon>Viridiplantae</taxon>
        <taxon>Streptophyta</taxon>
        <taxon>Embryophyta</taxon>
        <taxon>Tracheophyta</taxon>
        <taxon>Spermatophyta</taxon>
        <taxon>Magnoliopsida</taxon>
        <taxon>Liliopsida</taxon>
        <taxon>Zingiberales</taxon>
        <taxon>Musaceae</taxon>
        <taxon>Musa</taxon>
    </lineage>
</organism>
<dbReference type="Proteomes" id="UP000012960">
    <property type="component" value="Unplaced"/>
</dbReference>
<name>A0A804I0H8_MUSAM</name>
<sequence>MNNMQFWQQQLMCKQLQEPQRQQQLQQLDEGARHASPHNQLSAVAKPATGNQPPATLNEMPVNDAYNYVWPNDFVGGMHNLPNNSLIFTAGNTNWVQSNISPAMHNLVNGVVLSDCQSDTMRSVGFMSHQIDQTYHGIPVSGTSTVNQYSHLGISNNCHDLVTEADATHAKASYTSRTFQTDQRSAAQVCLQDKTLATTHNFKGKHFFGNSPVQDLGNDVTSGSFQSTNNLQHSVHFQEFHGRQEQDSSVNLQGKPISQVGTSSGVASLDPIEQKLLFGTDDDNCGFSFGGSLISSMGVDMHGHSSENDHVVTFPSIQSGSWSALMQDAVQASSSNNRLQEGWTGLNSQKSEQLMVKPPIMTNDNGKRPSAWDDRNLQSASSLTSTTVPLFNDADSILGSSTSPSDQHCFKSAHEENSGALTEAPHASFLSTAQGAHNSEFYHSCDQSQLSKGGLHAERPSTSGVWSGQSIKHHDKNPGDIQFKSQNIGSGWGDQQNLTMSNASLQSVTRLNGWKTSHPMACRGGNTSNYHENDENLWNTSENHVNLNSGLQPLKSYIGSPKVQAEDSLVRNLNSNNLILNQDMRQQASNAQQSVLGRHFALNTCVNSEIDQDVEKKQNQPSKRQKIWESSASTTVERLGENHENERDHGTVNLGDGYVGNMTTEKSLLTGKDQYPLVSGSQSFSIQSCQHTVDSKMLQNSLGSLRTMGPSFPPNHKFVGKTEFAGHKASSDPAIVSKMIAVGTKELQSRNTMPVCASNSSFDGSTAQYSQNETISQTSNNMLELLHKVDWSRNDNSVNASDLPAQAAAETSVTHPHFDWSSNLRGFGLRLAPPSQRQPPLKYAPLSQKSIDDANNWQLDKEAGCQNQPLSNSTSSVRPVPSLDEAWQRKNCDKMSSLYVQKHEELPEANEHFIFSSAVASNIPLAGNQLQEQQQQLQQQHISSTQDHLVQQQQQQHISLKTLHDVQDQSVQFSFSNQANASQRVQNSSLVRQPCDSHIMAVPGQSVQTSLPAPAGRFSTPGDASFAETPVPVGSQFSSGGTKYTNSTFASLSQTTSSGQQVPVVGTKSFSQSSISSMSQQVAFPKMLHNMWRNISPQQQQAGINRQILAANILQSIVNNDRITSLWGMPKEGDQVNKEGSATPEVGTSSANSQKEENPLWGKSLNLMHTEKVDDVCKSISASQGEEAAVTKQPLDGGSNVQISTLVDNHQHDTPCSPVLRSPLTSIASSSSDIGISGCMSKPSDVQQQNHSLLHQLQSTKASDSDVNNLTGKGPKGVGFNASQMNFNIDQRFDRRQNKIFRIPADGKVGPASHISFPPDSKPPSFASNDSDESNPSTSTAGQHDLQAHMHPTSTTSTANIMGGSDCTNIGPQMVPSWLECYGTYQNGRSVAVCDAQRSQIAAIQQYFLQKAPATRDDNYLEQRLDSSHIGSYRQGTLATKSTPGEASPSLLPPDIMDHDIIVRSKKRKITTDVPWNKMVTEPQRLPSFSMAELDWAQAANRFIGKVDDEAETMEDEPFVPQSRRRLILTTQLMHQLIPAVPAVTLKEEAAASYRSVTFTVAKSALADVCSLVTSSESDSHVLLGNKNMTLGELKTSTKVANDIFSKLMEDFIGRSKKVGTDFSRLDGKTSLLDVRLECQELERFSIMNRLVKFHGRTHADAVGVSSISGAYRRNIFLQRYITALPVSGNLPEGVLCLSL</sequence>
<dbReference type="EnsemblPlants" id="Ma02_t08120.2">
    <property type="protein sequence ID" value="Ma02_p08120.2"/>
    <property type="gene ID" value="Ma02_g08120"/>
</dbReference>
<feature type="compositionally biased region" description="Basic and acidic residues" evidence="1">
    <location>
        <begin position="408"/>
        <end position="417"/>
    </location>
</feature>
<dbReference type="OMA" id="NDCEMIT"/>
<feature type="region of interest" description="Disordered" evidence="1">
    <location>
        <begin position="401"/>
        <end position="421"/>
    </location>
</feature>
<feature type="region of interest" description="Disordered" evidence="1">
    <location>
        <begin position="22"/>
        <end position="52"/>
    </location>
</feature>
<feature type="region of interest" description="Disordered" evidence="1">
    <location>
        <begin position="1303"/>
        <end position="1347"/>
    </location>
</feature>
<feature type="region of interest" description="Disordered" evidence="1">
    <location>
        <begin position="1260"/>
        <end position="1282"/>
    </location>
</feature>
<feature type="compositionally biased region" description="Polar residues" evidence="1">
    <location>
        <begin position="1326"/>
        <end position="1342"/>
    </location>
</feature>
<feature type="region of interest" description="Disordered" evidence="1">
    <location>
        <begin position="1131"/>
        <end position="1159"/>
    </location>
</feature>
<feature type="compositionally biased region" description="Polar residues" evidence="1">
    <location>
        <begin position="1260"/>
        <end position="1271"/>
    </location>
</feature>
<dbReference type="InParanoid" id="A0A804I0H8"/>
<evidence type="ECO:0000313" key="3">
    <source>
        <dbReference type="EnsemblPlants" id="Ma02_p08120.2"/>
    </source>
</evidence>
<dbReference type="Gramene" id="Ma02_t08120.3">
    <property type="protein sequence ID" value="Ma02_p08120.3"/>
    <property type="gene ID" value="Ma02_g08120"/>
</dbReference>
<gene>
    <name evidence="2" type="ORF">GSMUA_63240.1</name>
</gene>
<dbReference type="FunCoup" id="A0A804I0H8">
    <property type="interactions" value="4187"/>
</dbReference>
<dbReference type="EMBL" id="HG996467">
    <property type="protein sequence ID" value="CAG1861430.1"/>
    <property type="molecule type" value="Genomic_DNA"/>
</dbReference>
<feature type="region of interest" description="Disordered" evidence="1">
    <location>
        <begin position="613"/>
        <end position="658"/>
    </location>
</feature>
<feature type="region of interest" description="Disordered" evidence="1">
    <location>
        <begin position="451"/>
        <end position="495"/>
    </location>
</feature>
<dbReference type="PANTHER" id="PTHR31267:SF2">
    <property type="entry name" value="EXPRESSED PROTEIN"/>
    <property type="match status" value="1"/>
</dbReference>
<accession>A0A804I0H8</accession>
<reference evidence="3" key="2">
    <citation type="submission" date="2021-05" db="UniProtKB">
        <authorList>
            <consortium name="EnsemblPlants"/>
        </authorList>
    </citation>
    <scope>IDENTIFICATION</scope>
    <source>
        <strain evidence="3">subsp. malaccensis</strain>
    </source>
</reference>
<evidence type="ECO:0000313" key="2">
    <source>
        <dbReference type="EMBL" id="CAG1861430.1"/>
    </source>
</evidence>
<feature type="compositionally biased region" description="Basic and acidic residues" evidence="1">
    <location>
        <begin position="638"/>
        <end position="650"/>
    </location>
</feature>
<dbReference type="EnsemblPlants" id="Ma02_t08120.1">
    <property type="protein sequence ID" value="Ma02_p08120.1"/>
    <property type="gene ID" value="Ma02_g08120"/>
</dbReference>
<protein>
    <submittedName>
        <fullName evidence="2">(wild Malaysian banana) hypothetical protein</fullName>
    </submittedName>
</protein>
<dbReference type="EnsemblPlants" id="Ma02_t08120.3">
    <property type="protein sequence ID" value="Ma02_p08120.3"/>
    <property type="gene ID" value="Ma02_g08120"/>
</dbReference>
<dbReference type="Gramene" id="Ma02_t08120.1">
    <property type="protein sequence ID" value="Ma02_p08120.1"/>
    <property type="gene ID" value="Ma02_g08120"/>
</dbReference>
<dbReference type="Gramene" id="Ma02_t08120.2">
    <property type="protein sequence ID" value="Ma02_p08120.2"/>
    <property type="gene ID" value="Ma02_g08120"/>
</dbReference>
<reference evidence="2" key="1">
    <citation type="submission" date="2021-03" db="EMBL/GenBank/DDBJ databases">
        <authorList>
            <consortium name="Genoscope - CEA"/>
            <person name="William W."/>
        </authorList>
    </citation>
    <scope>NUCLEOTIDE SEQUENCE</scope>
    <source>
        <strain evidence="2">Doubled-haploid Pahang</strain>
    </source>
</reference>
<feature type="compositionally biased region" description="Polar residues" evidence="1">
    <location>
        <begin position="460"/>
        <end position="470"/>
    </location>
</feature>
<feature type="compositionally biased region" description="Polar residues" evidence="1">
    <location>
        <begin position="1435"/>
        <end position="1445"/>
    </location>
</feature>
<evidence type="ECO:0000313" key="4">
    <source>
        <dbReference type="Proteomes" id="UP000012960"/>
    </source>
</evidence>
<proteinExistence type="predicted"/>
<feature type="compositionally biased region" description="Polar residues" evidence="1">
    <location>
        <begin position="483"/>
        <end position="495"/>
    </location>
</feature>
<feature type="region of interest" description="Disordered" evidence="1">
    <location>
        <begin position="1435"/>
        <end position="1454"/>
    </location>
</feature>
<dbReference type="PANTHER" id="PTHR31267">
    <property type="entry name" value="DENTIN SIALOPHOSPHOPROTEIN-LIKE PROTEIN"/>
    <property type="match status" value="1"/>
</dbReference>